<evidence type="ECO:0000313" key="2">
    <source>
        <dbReference type="Proteomes" id="UP000594030"/>
    </source>
</evidence>
<dbReference type="KEGG" id="vg:65129449"/>
<reference evidence="1 2" key="1">
    <citation type="submission" date="2020-07" db="EMBL/GenBank/DDBJ databases">
        <title>Taxonomic proposal: Crassvirales, a new order of highly abundant and diverse bacterial viruses.</title>
        <authorList>
            <person name="Shkoporov A.N."/>
            <person name="Stockdale S.R."/>
            <person name="Guerin E."/>
            <person name="Ross R.P."/>
            <person name="Hill C."/>
        </authorList>
    </citation>
    <scope>NUCLEOTIDE SEQUENCE [LARGE SCALE GENOMIC DNA]</scope>
</reference>
<dbReference type="Proteomes" id="UP000594030">
    <property type="component" value="Segment"/>
</dbReference>
<evidence type="ECO:0000313" key="1">
    <source>
        <dbReference type="EMBL" id="QOR58957.1"/>
    </source>
</evidence>
<name>A0A7M1RWZ0_9CAUD</name>
<organism evidence="1 2">
    <name type="scientific">uncultured phage cr108_1</name>
    <dbReference type="NCBI Taxonomy" id="2772069"/>
    <lineage>
        <taxon>Viruses</taxon>
        <taxon>Duplodnaviria</taxon>
        <taxon>Heunggongvirae</taxon>
        <taxon>Uroviricota</taxon>
        <taxon>Caudoviricetes</taxon>
        <taxon>Crassvirales</taxon>
        <taxon>Steigviridae</taxon>
        <taxon>Asinivirinae</taxon>
        <taxon>Pipoluvirus</taxon>
        <taxon>Pipoluvirus rarus</taxon>
    </lineage>
</organism>
<dbReference type="RefSeq" id="YP_010111115.1">
    <property type="nucleotide sequence ID" value="NC_055878.1"/>
</dbReference>
<sequence>MKLFVYKDYNLRISDEAYALRPFKRLVDRDRTKEKTKAMKELAYLYFMYDPRSDFSFEIIESDRDLRVKDSIGLEADWKPDKQVQEAIELYKYLTTTSSSLLLQDTRVIIDNIRNTFRSIDLTEKDANGKLVFNIGQVMTAVKQVPSLVKELADAEKAVSKEIEDMGTMRGLKQKSILDDGISNFLNSNGNANRNE</sequence>
<dbReference type="EMBL" id="MT774385">
    <property type="protein sequence ID" value="QOR58957.1"/>
    <property type="molecule type" value="Genomic_DNA"/>
</dbReference>
<dbReference type="GeneID" id="65129449"/>
<proteinExistence type="predicted"/>
<protein>
    <submittedName>
        <fullName evidence="1">Uncharacterized protein</fullName>
    </submittedName>
</protein>
<keyword evidence="2" id="KW-1185">Reference proteome</keyword>
<accession>A0A7M1RWZ0</accession>